<dbReference type="InterPro" id="IPR011008">
    <property type="entry name" value="Dimeric_a/b-barrel"/>
</dbReference>
<dbReference type="eggNOG" id="COG3254">
    <property type="taxonomic scope" value="Bacteria"/>
</dbReference>
<reference evidence="2 3" key="1">
    <citation type="submission" date="2013-12" db="EMBL/GenBank/DDBJ databases">
        <authorList>
            <consortium name="DOE Joint Genome Institute"/>
            <person name="Eisen J."/>
            <person name="Huntemann M."/>
            <person name="Han J."/>
            <person name="Chen A."/>
            <person name="Kyrpides N."/>
            <person name="Mavromatis K."/>
            <person name="Markowitz V."/>
            <person name="Palaniappan K."/>
            <person name="Ivanova N."/>
            <person name="Schaumberg A."/>
            <person name="Pati A."/>
            <person name="Liolios K."/>
            <person name="Nordberg H.P."/>
            <person name="Cantor M.N."/>
            <person name="Hua S.X."/>
            <person name="Woyke T."/>
        </authorList>
    </citation>
    <scope>NUCLEOTIDE SEQUENCE [LARGE SCALE GENOMIC DNA]</scope>
    <source>
        <strain evidence="3">DSM 19437</strain>
    </source>
</reference>
<dbReference type="PANTHER" id="PTHR36453">
    <property type="entry name" value="SECRETED PROTEIN-RELATED"/>
    <property type="match status" value="1"/>
</dbReference>
<evidence type="ECO:0000313" key="3">
    <source>
        <dbReference type="Proteomes" id="UP000003586"/>
    </source>
</evidence>
<dbReference type="SUPFAM" id="SSF51126">
    <property type="entry name" value="Pectin lyase-like"/>
    <property type="match status" value="1"/>
</dbReference>
<dbReference type="eggNOG" id="COG3420">
    <property type="taxonomic scope" value="Bacteria"/>
</dbReference>
<dbReference type="STRING" id="929713.NIASO_20215"/>
<dbReference type="GO" id="GO:0016857">
    <property type="term" value="F:racemase and epimerase activity, acting on carbohydrates and derivatives"/>
    <property type="evidence" value="ECO:0007669"/>
    <property type="project" value="InterPro"/>
</dbReference>
<evidence type="ECO:0000313" key="2">
    <source>
        <dbReference type="EMBL" id="AHF16878.1"/>
    </source>
</evidence>
<dbReference type="KEGG" id="nso:NIASO_20215"/>
<protein>
    <recommendedName>
        <fullName evidence="1">GH141-like insertion domain-containing protein</fullName>
    </recommendedName>
</protein>
<dbReference type="EMBL" id="CP007035">
    <property type="protein sequence ID" value="AHF16878.1"/>
    <property type="molecule type" value="Genomic_DNA"/>
</dbReference>
<dbReference type="InterPro" id="IPR006626">
    <property type="entry name" value="PbH1"/>
</dbReference>
<dbReference type="Gene3D" id="3.30.70.100">
    <property type="match status" value="1"/>
</dbReference>
<dbReference type="InterPro" id="IPR011050">
    <property type="entry name" value="Pectin_lyase_fold/virulence"/>
</dbReference>
<dbReference type="InterPro" id="IPR012334">
    <property type="entry name" value="Pectin_lyas_fold"/>
</dbReference>
<evidence type="ECO:0000259" key="1">
    <source>
        <dbReference type="Pfam" id="PF21231"/>
    </source>
</evidence>
<gene>
    <name evidence="2" type="ORF">NIASO_20215</name>
</gene>
<accession>W0F509</accession>
<dbReference type="RefSeq" id="WP_008582675.1">
    <property type="nucleotide sequence ID" value="NZ_CP007035.1"/>
</dbReference>
<organism evidence="2 3">
    <name type="scientific">Niabella soli DSM 19437</name>
    <dbReference type="NCBI Taxonomy" id="929713"/>
    <lineage>
        <taxon>Bacteria</taxon>
        <taxon>Pseudomonadati</taxon>
        <taxon>Bacteroidota</taxon>
        <taxon>Chitinophagia</taxon>
        <taxon>Chitinophagales</taxon>
        <taxon>Chitinophagaceae</taxon>
        <taxon>Niabella</taxon>
    </lineage>
</organism>
<dbReference type="SMART" id="SM00710">
    <property type="entry name" value="PbH1"/>
    <property type="match status" value="5"/>
</dbReference>
<name>W0F509_9BACT</name>
<dbReference type="Proteomes" id="UP000003586">
    <property type="component" value="Chromosome"/>
</dbReference>
<keyword evidence="3" id="KW-1185">Reference proteome</keyword>
<dbReference type="InterPro" id="IPR048482">
    <property type="entry name" value="GH141_ins"/>
</dbReference>
<proteinExistence type="predicted"/>
<sequence length="831" mass="93524">MKRLDAALITIFLLVASLYSKGQVYVAPIGNDTGDGSVTAPKATLNAAIRQVREERRLKKEKTVGKILLRGGTYYLDEPVYLRPEDSGTPSDPLIIAAAPGQTPVLSGGILIENWKRSTGPVKDLPQAAQGKVWVADVPATAGAIPFRQLWVNGKKAIKAKSAPGNSMQRILNWDKKTATAIIPLHPFEHLEVTDGLEFFIHQWWEVASLRIRKLEKAGDSCRVYLYEPESRIQNEHPWPAPWLSKETGNSAYYLSNSLSFLDEPGEWYYNTATRKLYYYPRAQEDMTTAEAVVPFLENIFVVEGTPGHPVENVVVKGIRFEHSAWNRPSLQGHVPHQAGLYMTDAYKLKPAGTPEKPSLDNQAWVGRPEAAVAVSFAKNIRFDDNRFEHLAATGLDFKKGVQSSAITGNLFKDIGGTAIQGGYFGDDGEEIHKPYNPADQRVVCENITIINNLITDAGNEDWGCVGIGMGFSRNIMIEHNEIENVPYSGISMGWGWTPAKNIMEQNRIRFNKVHHYGRTNYDCAGIYTLSAQPGTIIEENYIDSIYKAPYAHLPNHWFYLYTDEGSSGINVRNNWTPAQKYLQNNNGPDNHWDNNGPQVAATVKTNAGLESNYRALLKEKTSGSVHQDINKQRKELIELVSNSKKTIDVKKLEAFLKGKKVQQETISKWNNHVVVYGFVADANGLRGQLQKLFPDVTVKVYQDLVYEFDRLERCPDAGIAKDWTDIIMTANLVADPKKQQEYLDYHATQFEKWPELSRGFCNADFQQLRVLKNGRQLMLVISIPKGKMLDELNPKTTENNPRMNEWNKIMSGYQEGIKGTKKGETWVLFR</sequence>
<dbReference type="HOGENOM" id="CLU_013864_3_0_10"/>
<dbReference type="InterPro" id="IPR008000">
    <property type="entry name" value="Rham/fucose_mutarotase"/>
</dbReference>
<dbReference type="SUPFAM" id="SSF54909">
    <property type="entry name" value="Dimeric alpha+beta barrel"/>
    <property type="match status" value="1"/>
</dbReference>
<feature type="domain" description="GH141-like insertion" evidence="1">
    <location>
        <begin position="131"/>
        <end position="282"/>
    </location>
</feature>
<dbReference type="AlphaFoldDB" id="W0F509"/>
<dbReference type="Pfam" id="PF21231">
    <property type="entry name" value="GH141_M"/>
    <property type="match status" value="1"/>
</dbReference>
<dbReference type="PANTHER" id="PTHR36453:SF1">
    <property type="entry name" value="RIGHT HANDED BETA HELIX DOMAIN-CONTAINING PROTEIN"/>
    <property type="match status" value="1"/>
</dbReference>
<dbReference type="Gene3D" id="2.160.20.10">
    <property type="entry name" value="Single-stranded right-handed beta-helix, Pectin lyase-like"/>
    <property type="match status" value="2"/>
</dbReference>
<dbReference type="Pfam" id="PF05336">
    <property type="entry name" value="rhaM"/>
    <property type="match status" value="1"/>
</dbReference>